<dbReference type="InterPro" id="IPR036389">
    <property type="entry name" value="RNase_III_sf"/>
</dbReference>
<gene>
    <name evidence="4" type="ORF">UV8b_08139</name>
</gene>
<dbReference type="GeneID" id="66068916"/>
<reference evidence="4" key="1">
    <citation type="submission" date="2020-03" db="EMBL/GenBank/DDBJ databases">
        <title>A mixture of massive structural variations and highly conserved coding sequences in Ustilaginoidea virens genome.</title>
        <authorList>
            <person name="Zhang K."/>
            <person name="Zhao Z."/>
            <person name="Zhang Z."/>
            <person name="Li Y."/>
            <person name="Hsiang T."/>
            <person name="Sun W."/>
        </authorList>
    </citation>
    <scope>NUCLEOTIDE SEQUENCE</scope>
    <source>
        <strain evidence="4">UV-8b</strain>
    </source>
</reference>
<sequence length="348" mass="38663">MTKRSASHSDENSHGGKRHQTERLSDSHHVHDQLEPNTMRLAMPSMYFITRWLSSEISSSLPPIPKILDQKLEETVFRHPAFRQLGPSYERLEWLGDAYLELIASGLIHQTFTSTAAGRCSQLRELLIRNSNLAQYFRDYGLQSKAQLPPEIQKATSHGRGRSKDKDLVKTQGDMFEAYVAAAIISDPENGMANTVSWLKTLFGRTIKDQIVQNEEALKDPVGGANLMTHHTYLAAADQGSKMTARDQLQDEIGSKGVKIRYEDIPGNAKEKNLRLPLFTVGVYLDGWGERNKLLGTGTALAKKEAAQKAAAVALANKKLLKTYKEKKRIFVEALRAAEGDDAHPAGG</sequence>
<protein>
    <recommendedName>
        <fullName evidence="3">RNase III domain-containing protein</fullName>
    </recommendedName>
</protein>
<dbReference type="EMBL" id="CP072759">
    <property type="protein sequence ID" value="QUC23898.1"/>
    <property type="molecule type" value="Genomic_DNA"/>
</dbReference>
<keyword evidence="1" id="KW-0694">RNA-binding</keyword>
<name>A0A8E5MKP8_USTVR</name>
<proteinExistence type="predicted"/>
<dbReference type="InterPro" id="IPR000999">
    <property type="entry name" value="RNase_III_dom"/>
</dbReference>
<dbReference type="GO" id="GO:0006364">
    <property type="term" value="P:rRNA processing"/>
    <property type="evidence" value="ECO:0007669"/>
    <property type="project" value="TreeGrafter"/>
</dbReference>
<dbReference type="Proteomes" id="UP000027002">
    <property type="component" value="Chromosome 7"/>
</dbReference>
<dbReference type="PROSITE" id="PS50142">
    <property type="entry name" value="RNASE_3_2"/>
    <property type="match status" value="1"/>
</dbReference>
<dbReference type="RefSeq" id="XP_043001571.1">
    <property type="nucleotide sequence ID" value="XM_043145636.1"/>
</dbReference>
<dbReference type="SUPFAM" id="SSF69065">
    <property type="entry name" value="RNase III domain-like"/>
    <property type="match status" value="1"/>
</dbReference>
<dbReference type="CDD" id="cd00593">
    <property type="entry name" value="RIBOc"/>
    <property type="match status" value="1"/>
</dbReference>
<dbReference type="KEGG" id="uvi:66068916"/>
<keyword evidence="5" id="KW-1185">Reference proteome</keyword>
<dbReference type="Gene3D" id="3.30.160.20">
    <property type="match status" value="1"/>
</dbReference>
<evidence type="ECO:0000259" key="3">
    <source>
        <dbReference type="PROSITE" id="PS50142"/>
    </source>
</evidence>
<dbReference type="GO" id="GO:0005654">
    <property type="term" value="C:nucleoplasm"/>
    <property type="evidence" value="ECO:0007669"/>
    <property type="project" value="TreeGrafter"/>
</dbReference>
<dbReference type="SMART" id="SM00535">
    <property type="entry name" value="RIBOc"/>
    <property type="match status" value="1"/>
</dbReference>
<accession>A0A8E5MKP8</accession>
<dbReference type="SUPFAM" id="SSF54768">
    <property type="entry name" value="dsRNA-binding domain-like"/>
    <property type="match status" value="1"/>
</dbReference>
<feature type="domain" description="RNase III" evidence="3">
    <location>
        <begin position="50"/>
        <end position="188"/>
    </location>
</feature>
<dbReference type="OrthoDB" id="2392202at2759"/>
<feature type="region of interest" description="Disordered" evidence="2">
    <location>
        <begin position="1"/>
        <end position="29"/>
    </location>
</feature>
<dbReference type="GO" id="GO:0003723">
    <property type="term" value="F:RNA binding"/>
    <property type="evidence" value="ECO:0007669"/>
    <property type="project" value="UniProtKB-KW"/>
</dbReference>
<dbReference type="PANTHER" id="PTHR11207">
    <property type="entry name" value="RIBONUCLEASE III"/>
    <property type="match status" value="1"/>
</dbReference>
<dbReference type="PANTHER" id="PTHR11207:SF0">
    <property type="entry name" value="RIBONUCLEASE 3"/>
    <property type="match status" value="1"/>
</dbReference>
<dbReference type="Gene3D" id="1.10.1520.10">
    <property type="entry name" value="Ribonuclease III domain"/>
    <property type="match status" value="1"/>
</dbReference>
<dbReference type="Pfam" id="PF00636">
    <property type="entry name" value="Ribonuclease_3"/>
    <property type="match status" value="1"/>
</dbReference>
<dbReference type="GO" id="GO:0006369">
    <property type="term" value="P:termination of RNA polymerase II transcription"/>
    <property type="evidence" value="ECO:0007669"/>
    <property type="project" value="TreeGrafter"/>
</dbReference>
<evidence type="ECO:0000313" key="4">
    <source>
        <dbReference type="EMBL" id="QUC23898.1"/>
    </source>
</evidence>
<dbReference type="GO" id="GO:0004525">
    <property type="term" value="F:ribonuclease III activity"/>
    <property type="evidence" value="ECO:0007669"/>
    <property type="project" value="InterPro"/>
</dbReference>
<feature type="compositionally biased region" description="Basic and acidic residues" evidence="2">
    <location>
        <begin position="7"/>
        <end position="29"/>
    </location>
</feature>
<evidence type="ECO:0000256" key="2">
    <source>
        <dbReference type="SAM" id="MobiDB-lite"/>
    </source>
</evidence>
<dbReference type="GO" id="GO:0034475">
    <property type="term" value="P:U4 snRNA 3'-end processing"/>
    <property type="evidence" value="ECO:0007669"/>
    <property type="project" value="TreeGrafter"/>
</dbReference>
<organism evidence="4 5">
    <name type="scientific">Ustilaginoidea virens</name>
    <name type="common">Rice false smut fungus</name>
    <name type="synonym">Villosiclava virens</name>
    <dbReference type="NCBI Taxonomy" id="1159556"/>
    <lineage>
        <taxon>Eukaryota</taxon>
        <taxon>Fungi</taxon>
        <taxon>Dikarya</taxon>
        <taxon>Ascomycota</taxon>
        <taxon>Pezizomycotina</taxon>
        <taxon>Sordariomycetes</taxon>
        <taxon>Hypocreomycetidae</taxon>
        <taxon>Hypocreales</taxon>
        <taxon>Clavicipitaceae</taxon>
        <taxon>Ustilaginoidea</taxon>
    </lineage>
</organism>
<feature type="region of interest" description="Disordered" evidence="2">
    <location>
        <begin position="148"/>
        <end position="167"/>
    </location>
</feature>
<dbReference type="AlphaFoldDB" id="A0A8E5MKP8"/>
<evidence type="ECO:0000256" key="1">
    <source>
        <dbReference type="ARBA" id="ARBA00022884"/>
    </source>
</evidence>
<dbReference type="PROSITE" id="PS00517">
    <property type="entry name" value="RNASE_3_1"/>
    <property type="match status" value="1"/>
</dbReference>
<evidence type="ECO:0000313" key="5">
    <source>
        <dbReference type="Proteomes" id="UP000027002"/>
    </source>
</evidence>